<evidence type="ECO:0000313" key="2">
    <source>
        <dbReference type="Proteomes" id="UP000324800"/>
    </source>
</evidence>
<protein>
    <recommendedName>
        <fullName evidence="3">Right handed beta helix domain-containing protein</fullName>
    </recommendedName>
</protein>
<feature type="non-terminal residue" evidence="1">
    <location>
        <position position="1"/>
    </location>
</feature>
<comment type="caution">
    <text evidence="1">The sequence shown here is derived from an EMBL/GenBank/DDBJ whole genome shotgun (WGS) entry which is preliminary data.</text>
</comment>
<organism evidence="1 2">
    <name type="scientific">Streblomastix strix</name>
    <dbReference type="NCBI Taxonomy" id="222440"/>
    <lineage>
        <taxon>Eukaryota</taxon>
        <taxon>Metamonada</taxon>
        <taxon>Preaxostyla</taxon>
        <taxon>Oxymonadida</taxon>
        <taxon>Streblomastigidae</taxon>
        <taxon>Streblomastix</taxon>
    </lineage>
</organism>
<name>A0A5J4T3Z9_9EUKA</name>
<gene>
    <name evidence="1" type="ORF">EZS28_051277</name>
</gene>
<accession>A0A5J4T3Z9</accession>
<dbReference type="Proteomes" id="UP000324800">
    <property type="component" value="Unassembled WGS sequence"/>
</dbReference>
<proteinExistence type="predicted"/>
<evidence type="ECO:0000313" key="1">
    <source>
        <dbReference type="EMBL" id="KAA6353196.1"/>
    </source>
</evidence>
<reference evidence="1 2" key="1">
    <citation type="submission" date="2019-03" db="EMBL/GenBank/DDBJ databases">
        <title>Single cell metagenomics reveals metabolic interactions within the superorganism composed of flagellate Streblomastix strix and complex community of Bacteroidetes bacteria on its surface.</title>
        <authorList>
            <person name="Treitli S.C."/>
            <person name="Kolisko M."/>
            <person name="Husnik F."/>
            <person name="Keeling P."/>
            <person name="Hampl V."/>
        </authorList>
    </citation>
    <scope>NUCLEOTIDE SEQUENCE [LARGE SCALE GENOMIC DNA]</scope>
    <source>
        <strain evidence="1">ST1C</strain>
    </source>
</reference>
<sequence length="211" mass="22387">IQINSGTTTLKTLLVNDISLNGGSLISYSSTGNLNIDGCTFTNIQKTNAGNGSVINGMLSSTSGIIQITGSSTTSFTNCQVTSSGLGGAIYLDIQTGGESKYDFSKASYSIDNSAQYGKSLFINATNLRTAVPLGDGSRIKLGALNPETDFYNLMGYDNGDDSIAIPLYYMYTGIEENVYHVNIDNGQSSGSIGGIDNIGKFNSETYWDYK</sequence>
<dbReference type="EMBL" id="SNRW01038584">
    <property type="protein sequence ID" value="KAA6353196.1"/>
    <property type="molecule type" value="Genomic_DNA"/>
</dbReference>
<evidence type="ECO:0008006" key="3">
    <source>
        <dbReference type="Google" id="ProtNLM"/>
    </source>
</evidence>
<dbReference type="AlphaFoldDB" id="A0A5J4T3Z9"/>